<dbReference type="Gene3D" id="3.10.180.10">
    <property type="entry name" value="2,3-Dihydroxybiphenyl 1,2-Dioxygenase, domain 1"/>
    <property type="match status" value="1"/>
</dbReference>
<protein>
    <submittedName>
        <fullName evidence="2">Catechol 2,3-dioxygenase-like lactoylglutathione lyase family enzyme</fullName>
    </submittedName>
</protein>
<reference evidence="2 3" key="1">
    <citation type="submission" date="2020-08" db="EMBL/GenBank/DDBJ databases">
        <title>Sequencing the genomes of 1000 actinobacteria strains.</title>
        <authorList>
            <person name="Klenk H.-P."/>
        </authorList>
    </citation>
    <scope>NUCLEOTIDE SEQUENCE [LARGE SCALE GENOMIC DNA]</scope>
    <source>
        <strain evidence="2 3">DSM 44230</strain>
    </source>
</reference>
<name>A0A7W7C3K1_9PSEU</name>
<comment type="caution">
    <text evidence="2">The sequence shown here is derived from an EMBL/GenBank/DDBJ whole genome shotgun (WGS) entry which is preliminary data.</text>
</comment>
<evidence type="ECO:0000313" key="3">
    <source>
        <dbReference type="Proteomes" id="UP000533598"/>
    </source>
</evidence>
<dbReference type="InterPro" id="IPR029068">
    <property type="entry name" value="Glyas_Bleomycin-R_OHBP_Dase"/>
</dbReference>
<proteinExistence type="predicted"/>
<accession>A0A7W7C3K1</accession>
<dbReference type="Pfam" id="PF00903">
    <property type="entry name" value="Glyoxalase"/>
    <property type="match status" value="1"/>
</dbReference>
<dbReference type="InterPro" id="IPR037523">
    <property type="entry name" value="VOC_core"/>
</dbReference>
<dbReference type="InterPro" id="IPR004360">
    <property type="entry name" value="Glyas_Fos-R_dOase_dom"/>
</dbReference>
<keyword evidence="2" id="KW-0223">Dioxygenase</keyword>
<dbReference type="EMBL" id="JACHMH010000001">
    <property type="protein sequence ID" value="MBB4673916.1"/>
    <property type="molecule type" value="Genomic_DNA"/>
</dbReference>
<organism evidence="2 3">
    <name type="scientific">Crossiella cryophila</name>
    <dbReference type="NCBI Taxonomy" id="43355"/>
    <lineage>
        <taxon>Bacteria</taxon>
        <taxon>Bacillati</taxon>
        <taxon>Actinomycetota</taxon>
        <taxon>Actinomycetes</taxon>
        <taxon>Pseudonocardiales</taxon>
        <taxon>Pseudonocardiaceae</taxon>
        <taxon>Crossiella</taxon>
    </lineage>
</organism>
<dbReference type="PANTHER" id="PTHR36437">
    <property type="entry name" value="GLYOXALASE/BLEOMYCIN RESISTANCE PROTEIN/DIOXYGENASE"/>
    <property type="match status" value="1"/>
</dbReference>
<feature type="domain" description="VOC" evidence="1">
    <location>
        <begin position="4"/>
        <end position="133"/>
    </location>
</feature>
<evidence type="ECO:0000313" key="2">
    <source>
        <dbReference type="EMBL" id="MBB4673916.1"/>
    </source>
</evidence>
<dbReference type="AlphaFoldDB" id="A0A7W7C3K1"/>
<dbReference type="PANTHER" id="PTHR36437:SF2">
    <property type="entry name" value="GLYOXALASE_BLEOMYCIN RESISTANCE PROTEIN_DIOXYGENASE"/>
    <property type="match status" value="1"/>
</dbReference>
<keyword evidence="2" id="KW-0560">Oxidoreductase</keyword>
<dbReference type="RefSeq" id="WP_184999973.1">
    <property type="nucleotide sequence ID" value="NZ_BAAAUI010000013.1"/>
</dbReference>
<dbReference type="GO" id="GO:0051213">
    <property type="term" value="F:dioxygenase activity"/>
    <property type="evidence" value="ECO:0007669"/>
    <property type="project" value="UniProtKB-KW"/>
</dbReference>
<dbReference type="GO" id="GO:0016829">
    <property type="term" value="F:lyase activity"/>
    <property type="evidence" value="ECO:0007669"/>
    <property type="project" value="UniProtKB-KW"/>
</dbReference>
<gene>
    <name evidence="2" type="ORF">HNR67_000034</name>
</gene>
<sequence>MITGVGMVHVWVLDQDEAYDFYVNTLGFSPHGDVRFEHMRWLSVTAPGQPDLPIALNLPLPPLMDEETVATVRGLVAAGHMCPGGFATKDVWATYRDLKAKGVEFIGEPEQHDYGIDVGLRDPFGNHWRLTQLPAE</sequence>
<dbReference type="SUPFAM" id="SSF54593">
    <property type="entry name" value="Glyoxalase/Bleomycin resistance protein/Dihydroxybiphenyl dioxygenase"/>
    <property type="match status" value="1"/>
</dbReference>
<dbReference type="Proteomes" id="UP000533598">
    <property type="component" value="Unassembled WGS sequence"/>
</dbReference>
<keyword evidence="2" id="KW-0456">Lyase</keyword>
<evidence type="ECO:0000259" key="1">
    <source>
        <dbReference type="PROSITE" id="PS51819"/>
    </source>
</evidence>
<keyword evidence="3" id="KW-1185">Reference proteome</keyword>
<dbReference type="PROSITE" id="PS51819">
    <property type="entry name" value="VOC"/>
    <property type="match status" value="1"/>
</dbReference>